<sequence>MKALYQPTLRDELAKKEMEKHVNADINRLYFKRSVGGRGFMNVEDSVDIVISCIRWVQLMCQDFNSQELELIFSTIRCVQQMCKDFNSQDLELILRITAKSSKQFDQNELFFPTSSTYMCPADVTRLQQPLDFE</sequence>
<gene>
    <name evidence="1" type="ORF">PEVE_00031753</name>
</gene>
<dbReference type="EMBL" id="CALNXI010000457">
    <property type="protein sequence ID" value="CAH3027511.1"/>
    <property type="molecule type" value="Genomic_DNA"/>
</dbReference>
<evidence type="ECO:0000313" key="2">
    <source>
        <dbReference type="Proteomes" id="UP001159427"/>
    </source>
</evidence>
<proteinExistence type="predicted"/>
<reference evidence="1 2" key="1">
    <citation type="submission" date="2022-05" db="EMBL/GenBank/DDBJ databases">
        <authorList>
            <consortium name="Genoscope - CEA"/>
            <person name="William W."/>
        </authorList>
    </citation>
    <scope>NUCLEOTIDE SEQUENCE [LARGE SCALE GENOMIC DNA]</scope>
</reference>
<comment type="caution">
    <text evidence="1">The sequence shown here is derived from an EMBL/GenBank/DDBJ whole genome shotgun (WGS) entry which is preliminary data.</text>
</comment>
<name>A0ABN8MG95_9CNID</name>
<accession>A0ABN8MG95</accession>
<dbReference type="Proteomes" id="UP001159427">
    <property type="component" value="Unassembled WGS sequence"/>
</dbReference>
<keyword evidence="2" id="KW-1185">Reference proteome</keyword>
<evidence type="ECO:0000313" key="1">
    <source>
        <dbReference type="EMBL" id="CAH3027511.1"/>
    </source>
</evidence>
<organism evidence="1 2">
    <name type="scientific">Porites evermanni</name>
    <dbReference type="NCBI Taxonomy" id="104178"/>
    <lineage>
        <taxon>Eukaryota</taxon>
        <taxon>Metazoa</taxon>
        <taxon>Cnidaria</taxon>
        <taxon>Anthozoa</taxon>
        <taxon>Hexacorallia</taxon>
        <taxon>Scleractinia</taxon>
        <taxon>Fungiina</taxon>
        <taxon>Poritidae</taxon>
        <taxon>Porites</taxon>
    </lineage>
</organism>
<feature type="non-terminal residue" evidence="1">
    <location>
        <position position="134"/>
    </location>
</feature>
<protein>
    <submittedName>
        <fullName evidence="1">Uncharacterized protein</fullName>
    </submittedName>
</protein>